<dbReference type="GO" id="GO:0006406">
    <property type="term" value="P:mRNA export from nucleus"/>
    <property type="evidence" value="ECO:0007669"/>
    <property type="project" value="UniProtKB-UniRule"/>
</dbReference>
<keyword evidence="6 11" id="KW-0811">Translocation</keyword>
<proteinExistence type="inferred from homology"/>
<keyword evidence="3 11" id="KW-0509">mRNA transport</keyword>
<evidence type="ECO:0000256" key="4">
    <source>
        <dbReference type="ARBA" id="ARBA00022853"/>
    </source>
</evidence>
<dbReference type="GO" id="GO:0000124">
    <property type="term" value="C:SAGA complex"/>
    <property type="evidence" value="ECO:0007669"/>
    <property type="project" value="UniProtKB-UniRule"/>
</dbReference>
<dbReference type="OrthoDB" id="6221744at2759"/>
<dbReference type="Proteomes" id="UP000326759">
    <property type="component" value="Unassembled WGS sequence"/>
</dbReference>
<evidence type="ECO:0000256" key="3">
    <source>
        <dbReference type="ARBA" id="ARBA00022816"/>
    </source>
</evidence>
<evidence type="ECO:0000256" key="8">
    <source>
        <dbReference type="ARBA" id="ARBA00023159"/>
    </source>
</evidence>
<keyword evidence="2 11" id="KW-0813">Transport</keyword>
<dbReference type="Gene3D" id="1.10.246.140">
    <property type="match status" value="1"/>
</dbReference>
<protein>
    <recommendedName>
        <fullName evidence="11">Transcription and mRNA export factor ENY2</fullName>
    </recommendedName>
    <alternativeName>
        <fullName evidence="11">Enhancer of yellow 2 transcription factor homolog</fullName>
    </alternativeName>
</protein>
<evidence type="ECO:0000256" key="7">
    <source>
        <dbReference type="ARBA" id="ARBA00023015"/>
    </source>
</evidence>
<keyword evidence="9 11" id="KW-0804">Transcription</keyword>
<evidence type="ECO:0000256" key="10">
    <source>
        <dbReference type="ARBA" id="ARBA00023242"/>
    </source>
</evidence>
<name>A0A5N5T755_9CRUS</name>
<comment type="subunit">
    <text evidence="11">Component of the nuclear pore complex (NPC)-associated TREX-2 complex (transcription and export complex 2). Component of the SAGA transcription coactivator-HAT complex. Within the SAGA complex, participates to a subcomplex of SAGA called the DUB module (deubiquitination module).</text>
</comment>
<dbReference type="GO" id="GO:0015031">
    <property type="term" value="P:protein transport"/>
    <property type="evidence" value="ECO:0007669"/>
    <property type="project" value="UniProtKB-KW"/>
</dbReference>
<keyword evidence="10 11" id="KW-0539">Nucleus</keyword>
<keyword evidence="5 11" id="KW-0653">Protein transport</keyword>
<evidence type="ECO:0000313" key="12">
    <source>
        <dbReference type="EMBL" id="KAB7502322.1"/>
    </source>
</evidence>
<comment type="function">
    <text evidence="11">Involved in mRNA export coupled transcription activation by association with both the TREX-2 and the SAGA complexes. The transcription regulatory histone acetylation (HAT) complex SAGA is a multiprotein complex that activates transcription by remodeling chromatin and mediating histone acetylation and deubiquitination. Within the SAGA complex, participates to a subcomplex that specifically deubiquitinates histones. The SAGA complex is recruited to specific gene promoters by activators, where it is required for transcription. The TREX-2 complex functions in docking export-competent ribonucleoprotein particles (mRNPs) to the nuclear entrance of the nuclear pore complex (nuclear basket). TREX-2 participates in mRNA export and accurate chromatin positioning in the nucleus by tethering genes to the nuclear periphery.</text>
</comment>
<keyword evidence="8 11" id="KW-0010">Activator</keyword>
<evidence type="ECO:0000313" key="13">
    <source>
        <dbReference type="Proteomes" id="UP000326759"/>
    </source>
</evidence>
<dbReference type="EMBL" id="SEYY01007897">
    <property type="protein sequence ID" value="KAB7502322.1"/>
    <property type="molecule type" value="Genomic_DNA"/>
</dbReference>
<dbReference type="GO" id="GO:0005643">
    <property type="term" value="C:nuclear pore"/>
    <property type="evidence" value="ECO:0007669"/>
    <property type="project" value="UniProtKB-UniRule"/>
</dbReference>
<comment type="subcellular location">
    <subcellularLocation>
        <location evidence="1 11">Nucleus</location>
        <location evidence="1 11">Nucleoplasm</location>
    </subcellularLocation>
</comment>
<dbReference type="PANTHER" id="PTHR12514">
    <property type="entry name" value="ENHANCER OF YELLOW 2 TRANSCRIPTION FACTOR"/>
    <property type="match status" value="1"/>
</dbReference>
<dbReference type="GO" id="GO:0006325">
    <property type="term" value="P:chromatin organization"/>
    <property type="evidence" value="ECO:0007669"/>
    <property type="project" value="UniProtKB-KW"/>
</dbReference>
<evidence type="ECO:0000256" key="9">
    <source>
        <dbReference type="ARBA" id="ARBA00023163"/>
    </source>
</evidence>
<evidence type="ECO:0000256" key="1">
    <source>
        <dbReference type="ARBA" id="ARBA00004642"/>
    </source>
</evidence>
<dbReference type="AlphaFoldDB" id="A0A5N5T755"/>
<evidence type="ECO:0000256" key="2">
    <source>
        <dbReference type="ARBA" id="ARBA00022448"/>
    </source>
</evidence>
<dbReference type="Pfam" id="PF10163">
    <property type="entry name" value="EnY2"/>
    <property type="match status" value="1"/>
</dbReference>
<dbReference type="HAMAP" id="MF_03046">
    <property type="entry name" value="ENY2_Sus1"/>
    <property type="match status" value="1"/>
</dbReference>
<accession>A0A5N5T755</accession>
<dbReference type="InterPro" id="IPR018783">
    <property type="entry name" value="TF_ENY2"/>
</dbReference>
<reference evidence="12 13" key="1">
    <citation type="journal article" date="2019" name="PLoS Biol.">
        <title>Sex chromosomes control vertical transmission of feminizing Wolbachia symbionts in an isopod.</title>
        <authorList>
            <person name="Becking T."/>
            <person name="Chebbi M.A."/>
            <person name="Giraud I."/>
            <person name="Moumen B."/>
            <person name="Laverre T."/>
            <person name="Caubet Y."/>
            <person name="Peccoud J."/>
            <person name="Gilbert C."/>
            <person name="Cordaux R."/>
        </authorList>
    </citation>
    <scope>NUCLEOTIDE SEQUENCE [LARGE SCALE GENOMIC DNA]</scope>
    <source>
        <strain evidence="12">ANa2</strain>
        <tissue evidence="12">Whole body excluding digestive tract and cuticle</tissue>
    </source>
</reference>
<dbReference type="GO" id="GO:0003713">
    <property type="term" value="F:transcription coactivator activity"/>
    <property type="evidence" value="ECO:0007669"/>
    <property type="project" value="UniProtKB-UniRule"/>
</dbReference>
<dbReference type="GO" id="GO:0005654">
    <property type="term" value="C:nucleoplasm"/>
    <property type="evidence" value="ECO:0007669"/>
    <property type="project" value="UniProtKB-SubCell"/>
</dbReference>
<keyword evidence="13" id="KW-1185">Reference proteome</keyword>
<comment type="caution">
    <text evidence="12">The sequence shown here is derived from an EMBL/GenBank/DDBJ whole genome shotgun (WGS) entry which is preliminary data.</text>
</comment>
<gene>
    <name evidence="12" type="primary">ENY2</name>
    <name evidence="12" type="ORF">Anas_13556</name>
</gene>
<evidence type="ECO:0000256" key="5">
    <source>
        <dbReference type="ARBA" id="ARBA00022927"/>
    </source>
</evidence>
<comment type="similarity">
    <text evidence="11">Belongs to the ENY2 family.</text>
</comment>
<organism evidence="12 13">
    <name type="scientific">Armadillidium nasatum</name>
    <dbReference type="NCBI Taxonomy" id="96803"/>
    <lineage>
        <taxon>Eukaryota</taxon>
        <taxon>Metazoa</taxon>
        <taxon>Ecdysozoa</taxon>
        <taxon>Arthropoda</taxon>
        <taxon>Crustacea</taxon>
        <taxon>Multicrustacea</taxon>
        <taxon>Malacostraca</taxon>
        <taxon>Eumalacostraca</taxon>
        <taxon>Peracarida</taxon>
        <taxon>Isopoda</taxon>
        <taxon>Oniscidea</taxon>
        <taxon>Crinocheta</taxon>
        <taxon>Armadillidiidae</taxon>
        <taxon>Armadillidium</taxon>
    </lineage>
</organism>
<dbReference type="GO" id="GO:0006368">
    <property type="term" value="P:transcription elongation by RNA polymerase II"/>
    <property type="evidence" value="ECO:0007669"/>
    <property type="project" value="UniProtKB-UniRule"/>
</dbReference>
<dbReference type="GO" id="GO:0071819">
    <property type="term" value="C:DUBm complex"/>
    <property type="evidence" value="ECO:0007669"/>
    <property type="project" value="UniProtKB-UniRule"/>
</dbReference>
<dbReference type="GO" id="GO:0070390">
    <property type="term" value="C:transcription export complex 2"/>
    <property type="evidence" value="ECO:0007669"/>
    <property type="project" value="UniProtKB-UniRule"/>
</dbReference>
<keyword evidence="7 11" id="KW-0805">Transcription regulation</keyword>
<dbReference type="FunFam" id="1.10.246.140:FF:000001">
    <property type="entry name" value="Transcription and mRNA export factor ENY2"/>
    <property type="match status" value="1"/>
</dbReference>
<evidence type="ECO:0000256" key="6">
    <source>
        <dbReference type="ARBA" id="ARBA00023010"/>
    </source>
</evidence>
<sequence length="97" mass="11194">MADVGLNAQVKTEINQKLVETGEKEKLKEMLRKRLTECGWRDQMKEYAKARIHERGISQITVDELVNDITPRGRDLVPDIAKRELLAEIKDFLSNQS</sequence>
<evidence type="ECO:0000256" key="11">
    <source>
        <dbReference type="HAMAP-Rule" id="MF_03046"/>
    </source>
</evidence>
<keyword evidence="4 11" id="KW-0156">Chromatin regulator</keyword>
<dbReference type="InterPro" id="IPR038212">
    <property type="entry name" value="TF_EnY2_sf"/>
</dbReference>